<sequence length="172" mass="18967">MTRADHIHGLDPLDLTNVPSGTSEIAMAVYRLSRILRLGLSQALNDPEPLNLVTWRILLGLSDGEPVPQRDLVAFTDMEQAQVSRALKRLETDGLIRSSTCRSDGRVRLVSLTQRGRVTFEAALPAVQHYHRAIDVALGSEERAQFIAMSRRVAAATRLSMADVENRKGGKP</sequence>
<dbReference type="GO" id="GO:0003677">
    <property type="term" value="F:DNA binding"/>
    <property type="evidence" value="ECO:0007669"/>
    <property type="project" value="UniProtKB-KW"/>
</dbReference>
<evidence type="ECO:0000259" key="4">
    <source>
        <dbReference type="PROSITE" id="PS50995"/>
    </source>
</evidence>
<keyword evidence="2 5" id="KW-0238">DNA-binding</keyword>
<keyword evidence="3" id="KW-0804">Transcription</keyword>
<feature type="domain" description="HTH marR-type" evidence="4">
    <location>
        <begin position="22"/>
        <end position="155"/>
    </location>
</feature>
<dbReference type="InterPro" id="IPR011991">
    <property type="entry name" value="ArsR-like_HTH"/>
</dbReference>
<dbReference type="Proteomes" id="UP000237655">
    <property type="component" value="Chromosome"/>
</dbReference>
<gene>
    <name evidence="5" type="ORF">C6Y53_10910</name>
</gene>
<proteinExistence type="predicted"/>
<dbReference type="AlphaFoldDB" id="A0A2S0MQK1"/>
<dbReference type="InterPro" id="IPR036388">
    <property type="entry name" value="WH-like_DNA-bd_sf"/>
</dbReference>
<dbReference type="InterPro" id="IPR039422">
    <property type="entry name" value="MarR/SlyA-like"/>
</dbReference>
<keyword evidence="6" id="KW-1185">Reference proteome</keyword>
<dbReference type="SUPFAM" id="SSF46785">
    <property type="entry name" value="Winged helix' DNA-binding domain"/>
    <property type="match status" value="1"/>
</dbReference>
<dbReference type="GO" id="GO:0006950">
    <property type="term" value="P:response to stress"/>
    <property type="evidence" value="ECO:0007669"/>
    <property type="project" value="TreeGrafter"/>
</dbReference>
<dbReference type="InterPro" id="IPR036390">
    <property type="entry name" value="WH_DNA-bd_sf"/>
</dbReference>
<reference evidence="6" key="1">
    <citation type="submission" date="2018-03" db="EMBL/GenBank/DDBJ databases">
        <title>Genomic analysis of the strain SH-1 isolated from shrimp intestine.</title>
        <authorList>
            <person name="Kim Y.-S."/>
            <person name="Kim S.-E."/>
            <person name="Kim K.-H."/>
        </authorList>
    </citation>
    <scope>NUCLEOTIDE SEQUENCE [LARGE SCALE GENOMIC DNA]</scope>
    <source>
        <strain evidence="6">SH-1</strain>
    </source>
</reference>
<accession>A0A2S0MQK1</accession>
<evidence type="ECO:0000256" key="2">
    <source>
        <dbReference type="ARBA" id="ARBA00023125"/>
    </source>
</evidence>
<dbReference type="CDD" id="cd00090">
    <property type="entry name" value="HTH_ARSR"/>
    <property type="match status" value="1"/>
</dbReference>
<dbReference type="PROSITE" id="PS01117">
    <property type="entry name" value="HTH_MARR_1"/>
    <property type="match status" value="1"/>
</dbReference>
<organism evidence="5 6">
    <name type="scientific">Pukyongiella litopenaei</name>
    <dbReference type="NCBI Taxonomy" id="2605946"/>
    <lineage>
        <taxon>Bacteria</taxon>
        <taxon>Pseudomonadati</taxon>
        <taxon>Pseudomonadota</taxon>
        <taxon>Alphaproteobacteria</taxon>
        <taxon>Rhodobacterales</taxon>
        <taxon>Paracoccaceae</taxon>
        <taxon>Pukyongiella</taxon>
    </lineage>
</organism>
<dbReference type="GO" id="GO:0003700">
    <property type="term" value="F:DNA-binding transcription factor activity"/>
    <property type="evidence" value="ECO:0007669"/>
    <property type="project" value="InterPro"/>
</dbReference>
<dbReference type="PROSITE" id="PS50995">
    <property type="entry name" value="HTH_MARR_2"/>
    <property type="match status" value="1"/>
</dbReference>
<dbReference type="EMBL" id="CP027665">
    <property type="protein sequence ID" value="AVO38165.1"/>
    <property type="molecule type" value="Genomic_DNA"/>
</dbReference>
<dbReference type="Pfam" id="PF12802">
    <property type="entry name" value="MarR_2"/>
    <property type="match status" value="1"/>
</dbReference>
<evidence type="ECO:0000256" key="1">
    <source>
        <dbReference type="ARBA" id="ARBA00023015"/>
    </source>
</evidence>
<dbReference type="KEGG" id="thas:C6Y53_10910"/>
<dbReference type="RefSeq" id="WP_106472480.1">
    <property type="nucleotide sequence ID" value="NZ_CP027665.1"/>
</dbReference>
<protein>
    <submittedName>
        <fullName evidence="5">Winged helix DNA-binding protein</fullName>
    </submittedName>
</protein>
<keyword evidence="1" id="KW-0805">Transcription regulation</keyword>
<dbReference type="InterPro" id="IPR000835">
    <property type="entry name" value="HTH_MarR-typ"/>
</dbReference>
<evidence type="ECO:0000256" key="3">
    <source>
        <dbReference type="ARBA" id="ARBA00023163"/>
    </source>
</evidence>
<dbReference type="InterPro" id="IPR023187">
    <property type="entry name" value="Tscrpt_reg_MarR-type_CS"/>
</dbReference>
<dbReference type="PANTHER" id="PTHR33164">
    <property type="entry name" value="TRANSCRIPTIONAL REGULATOR, MARR FAMILY"/>
    <property type="match status" value="1"/>
</dbReference>
<evidence type="ECO:0000313" key="5">
    <source>
        <dbReference type="EMBL" id="AVO38165.1"/>
    </source>
</evidence>
<dbReference type="Gene3D" id="1.10.10.10">
    <property type="entry name" value="Winged helix-like DNA-binding domain superfamily/Winged helix DNA-binding domain"/>
    <property type="match status" value="1"/>
</dbReference>
<evidence type="ECO:0000313" key="6">
    <source>
        <dbReference type="Proteomes" id="UP000237655"/>
    </source>
</evidence>
<dbReference type="SMART" id="SM00347">
    <property type="entry name" value="HTH_MARR"/>
    <property type="match status" value="1"/>
</dbReference>
<name>A0A2S0MQK1_9RHOB</name>
<dbReference type="PANTHER" id="PTHR33164:SF43">
    <property type="entry name" value="HTH-TYPE TRANSCRIPTIONAL REPRESSOR YETL"/>
    <property type="match status" value="1"/>
</dbReference>
<dbReference type="PRINTS" id="PR00598">
    <property type="entry name" value="HTHMARR"/>
</dbReference>